<proteinExistence type="predicted"/>
<sequence>MAADSSAPAVGGAFARIAATKVLATRKRNKINQSRFKEDRTHLAFEDAGGPTRILGDIETQVQQAKQNQWRFRKRNGEEVTVREVFEKIATWVAKFKEIGDIAAGIDPAHVGLPWAAVRFFLQLAVSDVERYSAMIEGVELVSGIIARYAEVEKAELIGRSNPKTQLENALVKLYGTVLSYLAETRSEQWLERIAAEDDAAHRLVTLVQAENQANRLFSIRRTLANLEESISQAKTGLVSTRRRLLERLGATYTNDNYDGSLSLRQSGTASWIFERDVFKKWMATSTKSQFLWMYGPPGFGKTVLAASVVEHLRQERPNTTAYFFCVSENEAKREPFAILTSWIAQLVEQNESAVKVASGVINIDDQRAISRTEQWKVFSALCSHIKGGTFVIDGIDECTSVNNTSRFHTDGARSQFLRELLDAICTSKADVLMVSRDTAEIRTEIFRHKVAAAEVLHYAITESDTRPDIQSVSRHVVDFKLHKKPDEVRSQLAEKAADKAEGMFLWVHLLSQKLKPGINAKKLDAVFSQMPTGLEQAYERDLHHIYSLDQDERDRAISILRWVLFAARPLTVRELVEALILSGDMDQDEAYPEDELPDNWGVDFVDEDYVNEILRLSAYTVHFVHYSVKEYLLRPNASGISPAQDICFRDTRSENDLLARLCLQYLCYDVFGNEEVLTEREMKTYPFFRYAARTSYHHALAEDGISPDLMPCARKLLNPETFKWVLWSRAFEVEEGDGRDAEESSGGAQTSKAAKEAGNRKEQAEVKQEEVQDSTAIKTATNPIYYACLLGLLDVVRRLHADGVDLNVVGGVYGTPLQAAIVKGHTQTVRYLLENGADLSVEAGVFSHPICAAAWAGDVEVFRLLIDRGAELSLIAQEYGMRPVHLATYHPGILQICLERGVDLTVGDSRGLTPLHWAAQYGNIESARILAQAGVDINSEAKDRGTAALLAVQHNHGDMLSFLLSRAQTQTSPIRKGEDRFTAQRNIECETTTGFTPLIAANMYPGHPRIVQRLLEHGAEVDHGEADGWTALHFSSKLGNTEIMSLLLEHGADVEGENTAFVTPILQAAASGSPDALDLLLKHGADIANYDIDGDTALDYAMHGGKHELVLYLLEKDLLTASVPGTTADTRLKEQRIKLTRAIFAADVAQVEAMLEEMQADSLDTVWQTALHAASLGGSTPVTKLLLSKGASTKPMMPNRRTALHYAAFNACLGIVKVLLEAGAGPYDQDLYRSYPLDLAIQRGLESAETVKYLIQRHGFGPDIAPATRAVIDAWRSMAGTARGTCTYTSWCKGIEEETSFDIAPWKEEQQQDAQPRDGDGSDQNDEKTLGKPPTFTGAGTDKISSFEIYGTLYGEWQVVWAKLYSGTLDTETRTITGHWGRNTQLWHGTFTIRVGSQTK</sequence>
<dbReference type="PROSITE" id="PS50088">
    <property type="entry name" value="ANK_REPEAT"/>
    <property type="match status" value="6"/>
</dbReference>
<feature type="domain" description="Nephrocystin 3-like N-terminal" evidence="5">
    <location>
        <begin position="268"/>
        <end position="437"/>
    </location>
</feature>
<reference evidence="6 7" key="1">
    <citation type="submission" date="2024-07" db="EMBL/GenBank/DDBJ databases">
        <title>Section-level genome sequencing and comparative genomics of Aspergillus sections Usti and Cavernicolus.</title>
        <authorList>
            <consortium name="Lawrence Berkeley National Laboratory"/>
            <person name="Nybo J.L."/>
            <person name="Vesth T.C."/>
            <person name="Theobald S."/>
            <person name="Frisvad J.C."/>
            <person name="Larsen T.O."/>
            <person name="Kjaerboelling I."/>
            <person name="Rothschild-Mancinelli K."/>
            <person name="Lyhne E.K."/>
            <person name="Kogle M.E."/>
            <person name="Barry K."/>
            <person name="Clum A."/>
            <person name="Na H."/>
            <person name="Ledsgaard L."/>
            <person name="Lin J."/>
            <person name="Lipzen A."/>
            <person name="Kuo A."/>
            <person name="Riley R."/>
            <person name="Mondo S."/>
            <person name="Labutti K."/>
            <person name="Haridas S."/>
            <person name="Pangalinan J."/>
            <person name="Salamov A.A."/>
            <person name="Simmons B.A."/>
            <person name="Magnuson J.K."/>
            <person name="Chen J."/>
            <person name="Drula E."/>
            <person name="Henrissat B."/>
            <person name="Wiebenga A."/>
            <person name="Lubbers R.J."/>
            <person name="Gomes A.C."/>
            <person name="Makela M.R."/>
            <person name="Stajich J."/>
            <person name="Grigoriev I.V."/>
            <person name="Mortensen U.H."/>
            <person name="De Vries R.P."/>
            <person name="Baker S.E."/>
            <person name="Andersen M.R."/>
        </authorList>
    </citation>
    <scope>NUCLEOTIDE SEQUENCE [LARGE SCALE GENOMIC DNA]</scope>
    <source>
        <strain evidence="6 7">CBS 123904</strain>
    </source>
</reference>
<accession>A0ABR4IHS1</accession>
<evidence type="ECO:0000259" key="5">
    <source>
        <dbReference type="Pfam" id="PF24883"/>
    </source>
</evidence>
<dbReference type="PANTHER" id="PTHR24123:SF33">
    <property type="entry name" value="PROTEIN HOS4"/>
    <property type="match status" value="1"/>
</dbReference>
<feature type="region of interest" description="Disordered" evidence="4">
    <location>
        <begin position="738"/>
        <end position="774"/>
    </location>
</feature>
<dbReference type="Gene3D" id="1.25.40.20">
    <property type="entry name" value="Ankyrin repeat-containing domain"/>
    <property type="match status" value="3"/>
</dbReference>
<dbReference type="EMBL" id="JBFXLU010000404">
    <property type="protein sequence ID" value="KAL2827291.1"/>
    <property type="molecule type" value="Genomic_DNA"/>
</dbReference>
<keyword evidence="2 3" id="KW-0040">ANK repeat</keyword>
<dbReference type="Pfam" id="PF12796">
    <property type="entry name" value="Ank_2"/>
    <property type="match status" value="4"/>
</dbReference>
<dbReference type="PRINTS" id="PR01415">
    <property type="entry name" value="ANKYRIN"/>
</dbReference>
<feature type="repeat" description="ANK" evidence="3">
    <location>
        <begin position="1028"/>
        <end position="1060"/>
    </location>
</feature>
<feature type="repeat" description="ANK" evidence="3">
    <location>
        <begin position="911"/>
        <end position="943"/>
    </location>
</feature>
<protein>
    <submittedName>
        <fullName evidence="6">Ankyrin repeat-containing domain protein</fullName>
    </submittedName>
</protein>
<evidence type="ECO:0000256" key="4">
    <source>
        <dbReference type="SAM" id="MobiDB-lite"/>
    </source>
</evidence>
<evidence type="ECO:0000256" key="1">
    <source>
        <dbReference type="ARBA" id="ARBA00022737"/>
    </source>
</evidence>
<evidence type="ECO:0000313" key="7">
    <source>
        <dbReference type="Proteomes" id="UP001610446"/>
    </source>
</evidence>
<feature type="compositionally biased region" description="Basic and acidic residues" evidence="4">
    <location>
        <begin position="754"/>
        <end position="771"/>
    </location>
</feature>
<dbReference type="PROSITE" id="PS50297">
    <property type="entry name" value="ANK_REP_REGION"/>
    <property type="match status" value="4"/>
</dbReference>
<evidence type="ECO:0000313" key="6">
    <source>
        <dbReference type="EMBL" id="KAL2827291.1"/>
    </source>
</evidence>
<dbReference type="InterPro" id="IPR051165">
    <property type="entry name" value="Multifunctional_ANK_Repeat"/>
</dbReference>
<dbReference type="Gene3D" id="3.40.50.300">
    <property type="entry name" value="P-loop containing nucleotide triphosphate hydrolases"/>
    <property type="match status" value="1"/>
</dbReference>
<feature type="repeat" description="ANK" evidence="3">
    <location>
        <begin position="1064"/>
        <end position="1093"/>
    </location>
</feature>
<evidence type="ECO:0000256" key="3">
    <source>
        <dbReference type="PROSITE-ProRule" id="PRU00023"/>
    </source>
</evidence>
<feature type="repeat" description="ANK" evidence="3">
    <location>
        <begin position="994"/>
        <end position="1027"/>
    </location>
</feature>
<dbReference type="Pfam" id="PF24883">
    <property type="entry name" value="NPHP3_N"/>
    <property type="match status" value="1"/>
</dbReference>
<organism evidence="6 7">
    <name type="scientific">Aspergillus pseudoustus</name>
    <dbReference type="NCBI Taxonomy" id="1810923"/>
    <lineage>
        <taxon>Eukaryota</taxon>
        <taxon>Fungi</taxon>
        <taxon>Dikarya</taxon>
        <taxon>Ascomycota</taxon>
        <taxon>Pezizomycotina</taxon>
        <taxon>Eurotiomycetes</taxon>
        <taxon>Eurotiomycetidae</taxon>
        <taxon>Eurotiales</taxon>
        <taxon>Aspergillaceae</taxon>
        <taxon>Aspergillus</taxon>
        <taxon>Aspergillus subgen. Nidulantes</taxon>
    </lineage>
</organism>
<feature type="region of interest" description="Disordered" evidence="4">
    <location>
        <begin position="1309"/>
        <end position="1340"/>
    </location>
</feature>
<evidence type="ECO:0000256" key="2">
    <source>
        <dbReference type="ARBA" id="ARBA00023043"/>
    </source>
</evidence>
<dbReference type="SUPFAM" id="SSF52540">
    <property type="entry name" value="P-loop containing nucleoside triphosphate hydrolases"/>
    <property type="match status" value="1"/>
</dbReference>
<dbReference type="SUPFAM" id="SSF48403">
    <property type="entry name" value="Ankyrin repeat"/>
    <property type="match status" value="2"/>
</dbReference>
<gene>
    <name evidence="6" type="ORF">BJY01DRAFT_255745</name>
</gene>
<dbReference type="Proteomes" id="UP001610446">
    <property type="component" value="Unassembled WGS sequence"/>
</dbReference>
<comment type="caution">
    <text evidence="6">The sequence shown here is derived from an EMBL/GenBank/DDBJ whole genome shotgun (WGS) entry which is preliminary data.</text>
</comment>
<dbReference type="PANTHER" id="PTHR24123">
    <property type="entry name" value="ANKYRIN REPEAT-CONTAINING"/>
    <property type="match status" value="1"/>
</dbReference>
<dbReference type="InterPro" id="IPR002110">
    <property type="entry name" value="Ankyrin_rpt"/>
</dbReference>
<dbReference type="InterPro" id="IPR036770">
    <property type="entry name" value="Ankyrin_rpt-contain_sf"/>
</dbReference>
<dbReference type="InterPro" id="IPR027417">
    <property type="entry name" value="P-loop_NTPase"/>
</dbReference>
<dbReference type="SMART" id="SM00248">
    <property type="entry name" value="ANK"/>
    <property type="match status" value="13"/>
</dbReference>
<feature type="repeat" description="ANK" evidence="3">
    <location>
        <begin position="1200"/>
        <end position="1232"/>
    </location>
</feature>
<dbReference type="InterPro" id="IPR056884">
    <property type="entry name" value="NPHP3-like_N"/>
</dbReference>
<dbReference type="Pfam" id="PF13637">
    <property type="entry name" value="Ank_4"/>
    <property type="match status" value="1"/>
</dbReference>
<feature type="compositionally biased region" description="Basic and acidic residues" evidence="4">
    <location>
        <begin position="1309"/>
        <end position="1331"/>
    </location>
</feature>
<keyword evidence="7" id="KW-1185">Reference proteome</keyword>
<feature type="repeat" description="ANK" evidence="3">
    <location>
        <begin position="816"/>
        <end position="845"/>
    </location>
</feature>
<keyword evidence="1" id="KW-0677">Repeat</keyword>
<name>A0ABR4IHS1_9EURO</name>